<accession>A0A3B4CK28</accession>
<dbReference type="PROSITE" id="PS50853">
    <property type="entry name" value="FN3"/>
    <property type="match status" value="5"/>
</dbReference>
<reference evidence="3 4" key="1">
    <citation type="submission" date="2020-10" db="EMBL/GenBank/DDBJ databases">
        <title>Pygocentrus nattereri (red-bellied piranha) genome, fPygNat1, primary haplotype.</title>
        <authorList>
            <person name="Myers G."/>
            <person name="Meyer A."/>
            <person name="Karagic N."/>
            <person name="Pippel M."/>
            <person name="Winkler S."/>
            <person name="Tracey A."/>
            <person name="Wood J."/>
            <person name="Formenti G."/>
            <person name="Howe K."/>
            <person name="Fedrigo O."/>
            <person name="Jarvis E.D."/>
        </authorList>
    </citation>
    <scope>NUCLEOTIDE SEQUENCE [LARGE SCALE GENOMIC DNA]</scope>
</reference>
<dbReference type="SUPFAM" id="SSF49265">
    <property type="entry name" value="Fibronectin type III"/>
    <property type="match status" value="5"/>
</dbReference>
<keyword evidence="4" id="KW-1185">Reference proteome</keyword>
<dbReference type="CDD" id="cd00063">
    <property type="entry name" value="FN3"/>
    <property type="match status" value="6"/>
</dbReference>
<evidence type="ECO:0000259" key="2">
    <source>
        <dbReference type="PROSITE" id="PS50853"/>
    </source>
</evidence>
<feature type="signal peptide" evidence="1">
    <location>
        <begin position="1"/>
        <end position="24"/>
    </location>
</feature>
<dbReference type="AlphaFoldDB" id="A0A3B4CK28"/>
<organism evidence="3 4">
    <name type="scientific">Pygocentrus nattereri</name>
    <name type="common">Red-bellied piranha</name>
    <dbReference type="NCBI Taxonomy" id="42514"/>
    <lineage>
        <taxon>Eukaryota</taxon>
        <taxon>Metazoa</taxon>
        <taxon>Chordata</taxon>
        <taxon>Craniata</taxon>
        <taxon>Vertebrata</taxon>
        <taxon>Euteleostomi</taxon>
        <taxon>Actinopterygii</taxon>
        <taxon>Neopterygii</taxon>
        <taxon>Teleostei</taxon>
        <taxon>Ostariophysi</taxon>
        <taxon>Characiformes</taxon>
        <taxon>Characoidei</taxon>
        <taxon>Pygocentrus</taxon>
    </lineage>
</organism>
<feature type="domain" description="Fibronectin type-III" evidence="2">
    <location>
        <begin position="24"/>
        <end position="115"/>
    </location>
</feature>
<dbReference type="InterPro" id="IPR036116">
    <property type="entry name" value="FN3_sf"/>
</dbReference>
<dbReference type="Proteomes" id="UP001501920">
    <property type="component" value="Chromosome 19"/>
</dbReference>
<evidence type="ECO:0000256" key="1">
    <source>
        <dbReference type="SAM" id="SignalP"/>
    </source>
</evidence>
<dbReference type="SMART" id="SM00060">
    <property type="entry name" value="FN3"/>
    <property type="match status" value="8"/>
</dbReference>
<dbReference type="OrthoDB" id="9927686at2759"/>
<feature type="domain" description="Fibronectin type-III" evidence="2">
    <location>
        <begin position="116"/>
        <end position="204"/>
    </location>
</feature>
<name>A0A3B4CK28_PYGNA</name>
<dbReference type="Pfam" id="PF00041">
    <property type="entry name" value="fn3"/>
    <property type="match status" value="2"/>
</dbReference>
<dbReference type="RefSeq" id="XP_017578738.2">
    <property type="nucleotide sequence ID" value="XM_017723249.2"/>
</dbReference>
<dbReference type="InterPro" id="IPR003961">
    <property type="entry name" value="FN3_dom"/>
</dbReference>
<dbReference type="Gene3D" id="2.60.40.10">
    <property type="entry name" value="Immunoglobulins"/>
    <property type="match status" value="6"/>
</dbReference>
<evidence type="ECO:0000313" key="4">
    <source>
        <dbReference type="Proteomes" id="UP001501920"/>
    </source>
</evidence>
<keyword evidence="1" id="KW-0732">Signal</keyword>
<reference evidence="3" key="3">
    <citation type="submission" date="2025-09" db="UniProtKB">
        <authorList>
            <consortium name="Ensembl"/>
        </authorList>
    </citation>
    <scope>IDENTIFICATION</scope>
</reference>
<dbReference type="PANTHER" id="PTHR47135:SF1">
    <property type="entry name" value="FIBRONECTIN TYPE III DOMAIN-CONTAINING PROTEIN 7"/>
    <property type="match status" value="1"/>
</dbReference>
<protein>
    <recommendedName>
        <fullName evidence="2">Fibronectin type-III domain-containing protein</fullName>
    </recommendedName>
</protein>
<dbReference type="PANTHER" id="PTHR47135">
    <property type="entry name" value="FIBRONECTIN TYPE III DOMAIN-CONTAINING PROTEIN 7"/>
    <property type="match status" value="1"/>
</dbReference>
<dbReference type="Gene3D" id="6.10.250.2590">
    <property type="match status" value="1"/>
</dbReference>
<feature type="domain" description="Fibronectin type-III" evidence="2">
    <location>
        <begin position="288"/>
        <end position="372"/>
    </location>
</feature>
<dbReference type="CTD" id="100538169"/>
<feature type="domain" description="Fibronectin type-III" evidence="2">
    <location>
        <begin position="373"/>
        <end position="457"/>
    </location>
</feature>
<proteinExistence type="predicted"/>
<reference evidence="3" key="2">
    <citation type="submission" date="2025-08" db="UniProtKB">
        <authorList>
            <consortium name="Ensembl"/>
        </authorList>
    </citation>
    <scope>IDENTIFICATION</scope>
</reference>
<sequence length="817" mass="87002">MEPEYLRLLKIILLTVAISKICAAQNDLTLSVFTVTSKSMTVRWSGLSGASSYKITATPRNSPDLPVFAQFSGSTVMGSVNSLSPNTVYRMRVEAMDNAVNVLSSGETEETTAPDVPSIIQAYSKHSDSITVEFSAVSGATSYILRAENERGFFSETVVPSSPGTVLNLSPYTNYTLSVMSVNSGGRSQPSIPVQAKTVIVAPALQCISPTNDTILVTWDPVDHAVLYSLTIIMQGSSSRLKLNTSQTNMTFTNLESGVTYCIKATAFDPEGIPGDDITICQITRPSVPGDVQVLPTLSRTLGLAVYWQAVRGADLYYAVSSTGQNCSAFKESSCIISPLNCSENHTVTVTAQNEAGPSSPSQPEEMLTYPCPPDSVQVGEVGVGNCSVTWAAVPWVDYYIAYVKRDDGAEEQCNTTSTTCYYNCHCSFIYLTTVFAYNGAGPSPPGPILNYTTVPCCPDNVSVSLISTETLEISWSAVRGAELYETVAADGPDSIHCSDTVPLCALSDLNCNSLYSVVIRPCSEISGCNNTCTAHTQETAPCTPEILNLTQVNSSAVQVLWRAPNRQANYTVKAVGSGSTISCVSSGTSCDITNLPCGASYEVKAYAATTAGQSLPSYSVALETGPCCPENLTVEQVTQSMTSVVWSPATGAQSYITSLTSPRGHAKCHTMDTHCLMGCITCGTNYSVSMEAISMTGHKSQCNYHGFASSSCCPTGVRLYGMANNTLRVYWRGSDSLYGYSADLFGTIANYTCSSALGSNSCDIQQVVCGQVYTAVVAPLTSQGSKVSFCPRRLYSVSCSGNNIGIVFYRGKRSVE</sequence>
<feature type="domain" description="Fibronectin type-III" evidence="2">
    <location>
        <begin position="544"/>
        <end position="628"/>
    </location>
</feature>
<dbReference type="GeneTree" id="ENSGT00390000004674"/>
<feature type="chain" id="PRO_5043881951" description="Fibronectin type-III domain-containing protein" evidence="1">
    <location>
        <begin position="25"/>
        <end position="817"/>
    </location>
</feature>
<dbReference type="OMA" id="GFNVVEC"/>
<dbReference type="Ensembl" id="ENSPNAT00000018806.2">
    <property type="protein sequence ID" value="ENSPNAP00000011733.2"/>
    <property type="gene ID" value="ENSPNAG00000017431.2"/>
</dbReference>
<dbReference type="InterPro" id="IPR013783">
    <property type="entry name" value="Ig-like_fold"/>
</dbReference>
<evidence type="ECO:0000313" key="3">
    <source>
        <dbReference type="Ensembl" id="ENSPNAP00000011733.2"/>
    </source>
</evidence>
<dbReference type="GeneID" id="108442936"/>